<gene>
    <name evidence="3" type="ORF">NLS_LOCUS151</name>
</gene>
<feature type="region of interest" description="Disordered" evidence="1">
    <location>
        <begin position="132"/>
        <end position="151"/>
    </location>
</feature>
<feature type="transmembrane region" description="Helical" evidence="2">
    <location>
        <begin position="52"/>
        <end position="74"/>
    </location>
</feature>
<evidence type="ECO:0000256" key="2">
    <source>
        <dbReference type="SAM" id="Phobius"/>
    </source>
</evidence>
<keyword evidence="4" id="KW-1185">Reference proteome</keyword>
<evidence type="ECO:0000313" key="3">
    <source>
        <dbReference type="EMBL" id="VDK67604.1"/>
    </source>
</evidence>
<dbReference type="AlphaFoldDB" id="A0A3P6TMK1"/>
<accession>A0A3P6TMK1</accession>
<organism evidence="3 4">
    <name type="scientific">Litomosoides sigmodontis</name>
    <name type="common">Filarial nematode worm</name>
    <dbReference type="NCBI Taxonomy" id="42156"/>
    <lineage>
        <taxon>Eukaryota</taxon>
        <taxon>Metazoa</taxon>
        <taxon>Ecdysozoa</taxon>
        <taxon>Nematoda</taxon>
        <taxon>Chromadorea</taxon>
        <taxon>Rhabditida</taxon>
        <taxon>Spirurina</taxon>
        <taxon>Spiruromorpha</taxon>
        <taxon>Filarioidea</taxon>
        <taxon>Onchocercidae</taxon>
        <taxon>Litomosoides</taxon>
    </lineage>
</organism>
<evidence type="ECO:0000256" key="1">
    <source>
        <dbReference type="SAM" id="MobiDB-lite"/>
    </source>
</evidence>
<name>A0A3P6TMK1_LITSI</name>
<dbReference type="STRING" id="42156.A0A3P6TMK1"/>
<feature type="compositionally biased region" description="Polar residues" evidence="1">
    <location>
        <begin position="139"/>
        <end position="151"/>
    </location>
</feature>
<dbReference type="Proteomes" id="UP000277928">
    <property type="component" value="Unassembled WGS sequence"/>
</dbReference>
<protein>
    <submittedName>
        <fullName evidence="3">Uncharacterized protein</fullName>
    </submittedName>
</protein>
<feature type="region of interest" description="Disordered" evidence="1">
    <location>
        <begin position="352"/>
        <end position="384"/>
    </location>
</feature>
<dbReference type="EMBL" id="UYRX01000003">
    <property type="protein sequence ID" value="VDK67604.1"/>
    <property type="molecule type" value="Genomic_DNA"/>
</dbReference>
<evidence type="ECO:0000313" key="4">
    <source>
        <dbReference type="Proteomes" id="UP000277928"/>
    </source>
</evidence>
<dbReference type="OMA" id="DCMSARI"/>
<proteinExistence type="predicted"/>
<feature type="region of interest" description="Disordered" evidence="1">
    <location>
        <begin position="491"/>
        <end position="511"/>
    </location>
</feature>
<dbReference type="OrthoDB" id="5838215at2759"/>
<sequence length="671" mass="76206">MIEERDKKMKVFTIGMDEKPPIKDNAVSPDGVTLTSAPIISLEKKRTSYKNYVMCFGTLFFILSFTIIISKLVYYRIPDDLGLPWFELRRRMGVGCDDCVSARIIQSFYPQRPARVFESGNSAAPLPALALQAGQQPQTSGQSASTVSQPQRFESEASIDLPQAIDSRLDFLRKIIPKIKEQAEKSGIEGVMQVKVLRMDSFEPRQLLDGSDENQLQPGIGTVQSPDFMAPLRPTLLSDLLRWNTIDNDERSQQDDIAKSGPMLIMGSFLPPQQMQLLPGAWSGSLQPRLLDLAQQVSRQQQWNNLWQWPLSIHNKNGNEKATQWQSQWQWSNNPLLTPAMQQSPLPLWESGNQWPESTQVGSNWQSSAQNGANANRLQQSEWQGHGQQQQLWSQYPQIWQESLNQNSNNWNIQKANIVDNLDGRMTQAVLPNDNFNNNYVYNNNANDQWNRYYLQWHANNQRLQQQQPIANAVVSQSLEVAGPVLSQQIPDQSLGQRQSQIDSLQSQTALEQQPIESLPPLTQQQKQQSESKPIQSQIDRIPNELFHQNPSVPVVPNDNAPRTLTPFVFSSDEWKKFENPSLLAKPTNDDQDHLQPLHQQRRQLPIHPIENMLSDSSGNTKMIDSELNKDPVMEQSGPVNNISRRLSSSVLFQIDEPPPQPASMEENFAK</sequence>
<keyword evidence="2" id="KW-1133">Transmembrane helix</keyword>
<keyword evidence="2" id="KW-0472">Membrane</keyword>
<reference evidence="3 4" key="1">
    <citation type="submission" date="2018-08" db="EMBL/GenBank/DDBJ databases">
        <authorList>
            <person name="Laetsch R D."/>
            <person name="Stevens L."/>
            <person name="Kumar S."/>
            <person name="Blaxter L. M."/>
        </authorList>
    </citation>
    <scope>NUCLEOTIDE SEQUENCE [LARGE SCALE GENOMIC DNA]</scope>
</reference>
<feature type="compositionally biased region" description="Polar residues" evidence="1">
    <location>
        <begin position="352"/>
        <end position="377"/>
    </location>
</feature>
<keyword evidence="2" id="KW-0812">Transmembrane</keyword>